<comment type="caution">
    <text evidence="1">The sequence shown here is derived from an EMBL/GenBank/DDBJ whole genome shotgun (WGS) entry which is preliminary data.</text>
</comment>
<reference evidence="1 2" key="1">
    <citation type="submission" date="2017-06" db="EMBL/GenBank/DDBJ databases">
        <title>Ant-infecting Ophiocordyceps genomes reveal a high diversity of potential behavioral manipulation genes and a possible major role for enterotoxins.</title>
        <authorList>
            <person name="De Bekker C."/>
            <person name="Evans H.C."/>
            <person name="Brachmann A."/>
            <person name="Hughes D.P."/>
        </authorList>
    </citation>
    <scope>NUCLEOTIDE SEQUENCE [LARGE SCALE GENOMIC DNA]</scope>
    <source>
        <strain evidence="1 2">Map64</strain>
    </source>
</reference>
<keyword evidence="2" id="KW-1185">Reference proteome</keyword>
<evidence type="ECO:0000313" key="1">
    <source>
        <dbReference type="EMBL" id="PHH67444.1"/>
    </source>
</evidence>
<accession>A0A2C5YKA2</accession>
<gene>
    <name evidence="1" type="ORF">CDD81_56</name>
</gene>
<evidence type="ECO:0000313" key="2">
    <source>
        <dbReference type="Proteomes" id="UP000226192"/>
    </source>
</evidence>
<organism evidence="1 2">
    <name type="scientific">Ophiocordyceps australis</name>
    <dbReference type="NCBI Taxonomy" id="1399860"/>
    <lineage>
        <taxon>Eukaryota</taxon>
        <taxon>Fungi</taxon>
        <taxon>Dikarya</taxon>
        <taxon>Ascomycota</taxon>
        <taxon>Pezizomycotina</taxon>
        <taxon>Sordariomycetes</taxon>
        <taxon>Hypocreomycetidae</taxon>
        <taxon>Hypocreales</taxon>
        <taxon>Ophiocordycipitaceae</taxon>
        <taxon>Ophiocordyceps</taxon>
    </lineage>
</organism>
<sequence length="183" mass="20969">MDGFNECRSARVIEILMVDFRALQHHIASAPSHPQNTDEYNCEAWIALRQCASDGYYILECASSMKFPVAQGGNEEQSKAALKQNLLDAFSRRHEAQRIYAKQCVAKKWIEARRHILKGRRPYSGVQPQLQAYDAQLRAELAAVTDEYVYSVLASSDQSKGRWTVEDPSLHSVKRWLRQQGRR</sequence>
<protein>
    <submittedName>
        <fullName evidence="1">Uncharacterized protein</fullName>
    </submittedName>
</protein>
<dbReference type="Proteomes" id="UP000226192">
    <property type="component" value="Unassembled WGS sequence"/>
</dbReference>
<dbReference type="AlphaFoldDB" id="A0A2C5YKA2"/>
<name>A0A2C5YKA2_9HYPO</name>
<proteinExistence type="predicted"/>
<dbReference type="EMBL" id="NJET01000001">
    <property type="protein sequence ID" value="PHH67444.1"/>
    <property type="molecule type" value="Genomic_DNA"/>
</dbReference>
<dbReference type="OrthoDB" id="4510061at2759"/>